<feature type="transmembrane region" description="Helical" evidence="6">
    <location>
        <begin position="35"/>
        <end position="56"/>
    </location>
</feature>
<dbReference type="Proteomes" id="UP000285517">
    <property type="component" value="Chromosome"/>
</dbReference>
<dbReference type="PANTHER" id="PTHR32322">
    <property type="entry name" value="INNER MEMBRANE TRANSPORTER"/>
    <property type="match status" value="1"/>
</dbReference>
<proteinExistence type="predicted"/>
<dbReference type="SUPFAM" id="SSF103481">
    <property type="entry name" value="Multidrug resistance efflux transporter EmrE"/>
    <property type="match status" value="2"/>
</dbReference>
<feature type="transmembrane region" description="Helical" evidence="6">
    <location>
        <begin position="184"/>
        <end position="201"/>
    </location>
</feature>
<comment type="subcellular location">
    <subcellularLocation>
        <location evidence="1">Cell membrane</location>
        <topology evidence="1">Multi-pass membrane protein</topology>
    </subcellularLocation>
</comment>
<dbReference type="RefSeq" id="WP_128250822.1">
    <property type="nucleotide sequence ID" value="NZ_CP034951.1"/>
</dbReference>
<gene>
    <name evidence="8" type="ORF">EI546_12325</name>
</gene>
<dbReference type="InterPro" id="IPR037185">
    <property type="entry name" value="EmrE-like"/>
</dbReference>
<accession>A0A410G5A8</accession>
<feature type="transmembrane region" description="Helical" evidence="6">
    <location>
        <begin position="154"/>
        <end position="172"/>
    </location>
</feature>
<dbReference type="OrthoDB" id="9811486at2"/>
<sequence length="302" mass="33546">MDKRFIALLAATATETIYGINHTVAKGLMPHVIQPFGFIVLRVGGAAILFWILSLFTKAEKIERNDWFRILACAVFGMVLNMLMFFKGLSLSTPINSAVSMTITPILLLLLTALILRERITWIKTFGIFFGLSGALALILFQEKTQINAPNIPLGNLLFVLNAISYSFYLILVKPLVAKYRAITLLKFFFLIAFCINLPIGYSEVMQVEWSKLTFSEFGQIGFVVVATTFFTYLFNIFALKQLSPSTVGVFIYLQPLVATTFAILVGADTLNALRIGAACLIFAGVFLSTRKPRNVGIQTKI</sequence>
<keyword evidence="2" id="KW-1003">Cell membrane</keyword>
<feature type="transmembrane region" description="Helical" evidence="6">
    <location>
        <begin position="221"/>
        <end position="240"/>
    </location>
</feature>
<feature type="transmembrane region" description="Helical" evidence="6">
    <location>
        <begin position="68"/>
        <end position="86"/>
    </location>
</feature>
<protein>
    <submittedName>
        <fullName evidence="8">DMT family transporter</fullName>
    </submittedName>
</protein>
<dbReference type="Pfam" id="PF00892">
    <property type="entry name" value="EamA"/>
    <property type="match status" value="2"/>
</dbReference>
<reference evidence="8 9" key="1">
    <citation type="submission" date="2019-01" db="EMBL/GenBank/DDBJ databases">
        <title>Complete genome sequencing of Aequorivita sp. H23M31.</title>
        <authorList>
            <person name="Bae J.-W."/>
        </authorList>
    </citation>
    <scope>NUCLEOTIDE SEQUENCE [LARGE SCALE GENOMIC DNA]</scope>
    <source>
        <strain evidence="8 9">H23M31</strain>
    </source>
</reference>
<dbReference type="InterPro" id="IPR000620">
    <property type="entry name" value="EamA_dom"/>
</dbReference>
<organism evidence="8 9">
    <name type="scientific">Aequorivita ciconiae</name>
    <dbReference type="NCBI Taxonomy" id="2494375"/>
    <lineage>
        <taxon>Bacteria</taxon>
        <taxon>Pseudomonadati</taxon>
        <taxon>Bacteroidota</taxon>
        <taxon>Flavobacteriia</taxon>
        <taxon>Flavobacteriales</taxon>
        <taxon>Flavobacteriaceae</taxon>
        <taxon>Aequorivita</taxon>
    </lineage>
</organism>
<evidence type="ECO:0000256" key="2">
    <source>
        <dbReference type="ARBA" id="ARBA00022475"/>
    </source>
</evidence>
<evidence type="ECO:0000313" key="8">
    <source>
        <dbReference type="EMBL" id="QAA82457.1"/>
    </source>
</evidence>
<feature type="transmembrane region" description="Helical" evidence="6">
    <location>
        <begin position="98"/>
        <end position="116"/>
    </location>
</feature>
<evidence type="ECO:0000256" key="3">
    <source>
        <dbReference type="ARBA" id="ARBA00022692"/>
    </source>
</evidence>
<keyword evidence="4 6" id="KW-1133">Transmembrane helix</keyword>
<dbReference type="KEGG" id="aev:EI546_12325"/>
<feature type="transmembrane region" description="Helical" evidence="6">
    <location>
        <begin position="123"/>
        <end position="142"/>
    </location>
</feature>
<dbReference type="AlphaFoldDB" id="A0A410G5A8"/>
<keyword evidence="3 6" id="KW-0812">Transmembrane</keyword>
<feature type="transmembrane region" description="Helical" evidence="6">
    <location>
        <begin position="247"/>
        <end position="267"/>
    </location>
</feature>
<evidence type="ECO:0000256" key="6">
    <source>
        <dbReference type="SAM" id="Phobius"/>
    </source>
</evidence>
<evidence type="ECO:0000256" key="1">
    <source>
        <dbReference type="ARBA" id="ARBA00004651"/>
    </source>
</evidence>
<feature type="transmembrane region" description="Helical" evidence="6">
    <location>
        <begin position="273"/>
        <end position="290"/>
    </location>
</feature>
<keyword evidence="5 6" id="KW-0472">Membrane</keyword>
<evidence type="ECO:0000256" key="4">
    <source>
        <dbReference type="ARBA" id="ARBA00022989"/>
    </source>
</evidence>
<dbReference type="GO" id="GO:0005886">
    <property type="term" value="C:plasma membrane"/>
    <property type="evidence" value="ECO:0007669"/>
    <property type="project" value="UniProtKB-SubCell"/>
</dbReference>
<keyword evidence="9" id="KW-1185">Reference proteome</keyword>
<feature type="domain" description="EamA" evidence="7">
    <location>
        <begin position="7"/>
        <end position="138"/>
    </location>
</feature>
<evidence type="ECO:0000256" key="5">
    <source>
        <dbReference type="ARBA" id="ARBA00023136"/>
    </source>
</evidence>
<evidence type="ECO:0000313" key="9">
    <source>
        <dbReference type="Proteomes" id="UP000285517"/>
    </source>
</evidence>
<dbReference type="EMBL" id="CP034951">
    <property type="protein sequence ID" value="QAA82457.1"/>
    <property type="molecule type" value="Genomic_DNA"/>
</dbReference>
<dbReference type="InterPro" id="IPR050638">
    <property type="entry name" value="AA-Vitamin_Transporters"/>
</dbReference>
<dbReference type="PANTHER" id="PTHR32322:SF18">
    <property type="entry name" value="S-ADENOSYLMETHIONINE_S-ADENOSYLHOMOCYSTEINE TRANSPORTER"/>
    <property type="match status" value="1"/>
</dbReference>
<name>A0A410G5A8_9FLAO</name>
<evidence type="ECO:0000259" key="7">
    <source>
        <dbReference type="Pfam" id="PF00892"/>
    </source>
</evidence>
<feature type="domain" description="EamA" evidence="7">
    <location>
        <begin position="154"/>
        <end position="290"/>
    </location>
</feature>